<dbReference type="EMBL" id="JAIWYP010000007">
    <property type="protein sequence ID" value="KAH3801524.1"/>
    <property type="molecule type" value="Genomic_DNA"/>
</dbReference>
<organism evidence="2 3">
    <name type="scientific">Dreissena polymorpha</name>
    <name type="common">Zebra mussel</name>
    <name type="synonym">Mytilus polymorpha</name>
    <dbReference type="NCBI Taxonomy" id="45954"/>
    <lineage>
        <taxon>Eukaryota</taxon>
        <taxon>Metazoa</taxon>
        <taxon>Spiralia</taxon>
        <taxon>Lophotrochozoa</taxon>
        <taxon>Mollusca</taxon>
        <taxon>Bivalvia</taxon>
        <taxon>Autobranchia</taxon>
        <taxon>Heteroconchia</taxon>
        <taxon>Euheterodonta</taxon>
        <taxon>Imparidentia</taxon>
        <taxon>Neoheterodontei</taxon>
        <taxon>Myida</taxon>
        <taxon>Dreissenoidea</taxon>
        <taxon>Dreissenidae</taxon>
        <taxon>Dreissena</taxon>
    </lineage>
</organism>
<reference evidence="2" key="1">
    <citation type="journal article" date="2019" name="bioRxiv">
        <title>The Genome of the Zebra Mussel, Dreissena polymorpha: A Resource for Invasive Species Research.</title>
        <authorList>
            <person name="McCartney M.A."/>
            <person name="Auch B."/>
            <person name="Kono T."/>
            <person name="Mallez S."/>
            <person name="Zhang Y."/>
            <person name="Obille A."/>
            <person name="Becker A."/>
            <person name="Abrahante J.E."/>
            <person name="Garbe J."/>
            <person name="Badalamenti J.P."/>
            <person name="Herman A."/>
            <person name="Mangelson H."/>
            <person name="Liachko I."/>
            <person name="Sullivan S."/>
            <person name="Sone E.D."/>
            <person name="Koren S."/>
            <person name="Silverstein K.A.T."/>
            <person name="Beckman K.B."/>
            <person name="Gohl D.M."/>
        </authorList>
    </citation>
    <scope>NUCLEOTIDE SEQUENCE</scope>
    <source>
        <strain evidence="2">Duluth1</strain>
        <tissue evidence="2">Whole animal</tissue>
    </source>
</reference>
<reference evidence="2" key="2">
    <citation type="submission" date="2020-11" db="EMBL/GenBank/DDBJ databases">
        <authorList>
            <person name="McCartney M.A."/>
            <person name="Auch B."/>
            <person name="Kono T."/>
            <person name="Mallez S."/>
            <person name="Becker A."/>
            <person name="Gohl D.M."/>
            <person name="Silverstein K.A.T."/>
            <person name="Koren S."/>
            <person name="Bechman K.B."/>
            <person name="Herman A."/>
            <person name="Abrahante J.E."/>
            <person name="Garbe J."/>
        </authorList>
    </citation>
    <scope>NUCLEOTIDE SEQUENCE</scope>
    <source>
        <strain evidence="2">Duluth1</strain>
        <tissue evidence="2">Whole animal</tissue>
    </source>
</reference>
<evidence type="ECO:0000313" key="3">
    <source>
        <dbReference type="Proteomes" id="UP000828390"/>
    </source>
</evidence>
<gene>
    <name evidence="2" type="ORF">DPMN_155177</name>
</gene>
<evidence type="ECO:0000256" key="1">
    <source>
        <dbReference type="SAM" id="MobiDB-lite"/>
    </source>
</evidence>
<feature type="region of interest" description="Disordered" evidence="1">
    <location>
        <begin position="31"/>
        <end position="107"/>
    </location>
</feature>
<dbReference type="AlphaFoldDB" id="A0A9D4FPW2"/>
<accession>A0A9D4FPW2</accession>
<sequence>MLLGVIKFVKGNRLVQKSDACATQRRNEWQEVYHSHRTRPQPMSARLKRQESRHQTTTGGHRTNDDYTHKRDPQPLRNRHSTRAWNTQTGKSHRYQEHQDDGSRNYRNRYQPLNHNNYKHYWVSCGFWNPN</sequence>
<protein>
    <submittedName>
        <fullName evidence="2">Uncharacterized protein</fullName>
    </submittedName>
</protein>
<evidence type="ECO:0000313" key="2">
    <source>
        <dbReference type="EMBL" id="KAH3801524.1"/>
    </source>
</evidence>
<feature type="compositionally biased region" description="Basic and acidic residues" evidence="1">
    <location>
        <begin position="62"/>
        <end position="74"/>
    </location>
</feature>
<comment type="caution">
    <text evidence="2">The sequence shown here is derived from an EMBL/GenBank/DDBJ whole genome shotgun (WGS) entry which is preliminary data.</text>
</comment>
<proteinExistence type="predicted"/>
<dbReference type="Proteomes" id="UP000828390">
    <property type="component" value="Unassembled WGS sequence"/>
</dbReference>
<name>A0A9D4FPW2_DREPO</name>
<keyword evidence="3" id="KW-1185">Reference proteome</keyword>
<feature type="compositionally biased region" description="Basic and acidic residues" evidence="1">
    <location>
        <begin position="94"/>
        <end position="104"/>
    </location>
</feature>